<sequence length="421" mass="50212">PLEANFMWFFNWRSDQCSNLDLCLAVLHFPVQLRNFLFQLLYPLFQIHILVFHFFFGLNLLQTCLQFLFIILEVYEQTFQFLVFLLQLDVFLCFEFVQVQVLCFLLQSLNLFFGEFQLAFQFGLSVFLREPFFNEVVDCLFQFVYFVFYFDVLWLLLDWNFVFQFAFRYWHVFDLQVQALNFLLKILYLLQQKFFCLLKVPFQVFSQQILLGQILRQKLVLLCYVSVFLCFKVQIGLNFVQFVYQLLVLLQKIGLHLVEFLGRDFLFIYNQKIVLLLLLLRLQIGYLLRKTPFMQIELLQKHLLLVLHVVHRDLVVLLLGLRLLQFELELCNFLLSVLQHGLALLQLRNLVLLHHDVAVELGALLAQVVLFALQLLHLLGIGPILRPELLILLRQVLQLKLQLSQLLVRPFLSRAVHFKFF</sequence>
<dbReference type="EMBL" id="GDID01007170">
    <property type="protein sequence ID" value="JAP89436.1"/>
    <property type="molecule type" value="Transcribed_RNA"/>
</dbReference>
<proteinExistence type="predicted"/>
<dbReference type="AlphaFoldDB" id="A0A146K134"/>
<feature type="transmembrane region" description="Helical" evidence="1">
    <location>
        <begin position="140"/>
        <end position="157"/>
    </location>
</feature>
<protein>
    <submittedName>
        <fullName evidence="2">Uncharacterized protein</fullName>
    </submittedName>
</protein>
<keyword evidence="1" id="KW-0812">Transmembrane</keyword>
<evidence type="ECO:0000256" key="1">
    <source>
        <dbReference type="SAM" id="Phobius"/>
    </source>
</evidence>
<feature type="transmembrane region" description="Helical" evidence="1">
    <location>
        <begin position="361"/>
        <end position="385"/>
    </location>
</feature>
<name>A0A146K134_9EUKA</name>
<accession>A0A146K134</accession>
<reference evidence="2" key="1">
    <citation type="submission" date="2015-07" db="EMBL/GenBank/DDBJ databases">
        <title>Adaptation to a free-living lifestyle via gene acquisitions in the diplomonad Trepomonas sp. PC1.</title>
        <authorList>
            <person name="Xu F."/>
            <person name="Jerlstrom-Hultqvist J."/>
            <person name="Kolisko M."/>
            <person name="Simpson A.G.B."/>
            <person name="Roger A.J."/>
            <person name="Svard S.G."/>
            <person name="Andersson J.O."/>
        </authorList>
    </citation>
    <scope>NUCLEOTIDE SEQUENCE</scope>
    <source>
        <strain evidence="2">PC1</strain>
    </source>
</reference>
<keyword evidence="1" id="KW-1133">Transmembrane helix</keyword>
<feature type="non-terminal residue" evidence="2">
    <location>
        <position position="1"/>
    </location>
</feature>
<feature type="transmembrane region" description="Helical" evidence="1">
    <location>
        <begin position="219"/>
        <end position="244"/>
    </location>
</feature>
<feature type="transmembrane region" description="Helical" evidence="1">
    <location>
        <begin position="79"/>
        <end position="97"/>
    </location>
</feature>
<evidence type="ECO:0000313" key="2">
    <source>
        <dbReference type="EMBL" id="JAP89436.1"/>
    </source>
</evidence>
<feature type="transmembrane region" description="Helical" evidence="1">
    <location>
        <begin position="303"/>
        <end position="324"/>
    </location>
</feature>
<gene>
    <name evidence="2" type="ORF">TPC1_31069</name>
</gene>
<feature type="transmembrane region" description="Helical" evidence="1">
    <location>
        <begin position="264"/>
        <end position="282"/>
    </location>
</feature>
<feature type="non-terminal residue" evidence="2">
    <location>
        <position position="421"/>
    </location>
</feature>
<organism evidence="2">
    <name type="scientific">Trepomonas sp. PC1</name>
    <dbReference type="NCBI Taxonomy" id="1076344"/>
    <lineage>
        <taxon>Eukaryota</taxon>
        <taxon>Metamonada</taxon>
        <taxon>Diplomonadida</taxon>
        <taxon>Hexamitidae</taxon>
        <taxon>Hexamitinae</taxon>
        <taxon>Trepomonas</taxon>
    </lineage>
</organism>
<feature type="transmembrane region" description="Helical" evidence="1">
    <location>
        <begin position="47"/>
        <end position="72"/>
    </location>
</feature>
<keyword evidence="1" id="KW-0472">Membrane</keyword>